<dbReference type="InParanoid" id="A0A0H2RGL5"/>
<dbReference type="Gene3D" id="1.10.510.10">
    <property type="entry name" value="Transferase(Phosphotransferase) domain 1"/>
    <property type="match status" value="1"/>
</dbReference>
<dbReference type="OrthoDB" id="26722at2759"/>
<dbReference type="Proteomes" id="UP000053477">
    <property type="component" value="Unassembled WGS sequence"/>
</dbReference>
<dbReference type="AlphaFoldDB" id="A0A0H2RGL5"/>
<reference evidence="2 3" key="1">
    <citation type="submission" date="2015-04" db="EMBL/GenBank/DDBJ databases">
        <title>Complete genome sequence of Schizopora paradoxa KUC8140, a cosmopolitan wood degrader in East Asia.</title>
        <authorList>
            <consortium name="DOE Joint Genome Institute"/>
            <person name="Min B."/>
            <person name="Park H."/>
            <person name="Jang Y."/>
            <person name="Kim J.-J."/>
            <person name="Kim K.H."/>
            <person name="Pangilinan J."/>
            <person name="Lipzen A."/>
            <person name="Riley R."/>
            <person name="Grigoriev I.V."/>
            <person name="Spatafora J.W."/>
            <person name="Choi I.-G."/>
        </authorList>
    </citation>
    <scope>NUCLEOTIDE SEQUENCE [LARGE SCALE GENOMIC DNA]</scope>
    <source>
        <strain evidence="2 3">KUC8140</strain>
    </source>
</reference>
<dbReference type="SUPFAM" id="SSF56112">
    <property type="entry name" value="Protein kinase-like (PK-like)"/>
    <property type="match status" value="1"/>
</dbReference>
<evidence type="ECO:0000256" key="1">
    <source>
        <dbReference type="SAM" id="MobiDB-lite"/>
    </source>
</evidence>
<feature type="region of interest" description="Disordered" evidence="1">
    <location>
        <begin position="1"/>
        <end position="20"/>
    </location>
</feature>
<dbReference type="EMBL" id="KQ086011">
    <property type="protein sequence ID" value="KLO10995.1"/>
    <property type="molecule type" value="Genomic_DNA"/>
</dbReference>
<organism evidence="2 3">
    <name type="scientific">Schizopora paradoxa</name>
    <dbReference type="NCBI Taxonomy" id="27342"/>
    <lineage>
        <taxon>Eukaryota</taxon>
        <taxon>Fungi</taxon>
        <taxon>Dikarya</taxon>
        <taxon>Basidiomycota</taxon>
        <taxon>Agaricomycotina</taxon>
        <taxon>Agaricomycetes</taxon>
        <taxon>Hymenochaetales</taxon>
        <taxon>Schizoporaceae</taxon>
        <taxon>Schizopora</taxon>
    </lineage>
</organism>
<keyword evidence="3" id="KW-1185">Reference proteome</keyword>
<protein>
    <recommendedName>
        <fullName evidence="4">Serine-threonine/tyrosine-protein kinase catalytic domain-containing protein</fullName>
    </recommendedName>
</protein>
<dbReference type="InterPro" id="IPR011009">
    <property type="entry name" value="Kinase-like_dom_sf"/>
</dbReference>
<name>A0A0H2RGL5_9AGAM</name>
<proteinExistence type="predicted"/>
<evidence type="ECO:0008006" key="4">
    <source>
        <dbReference type="Google" id="ProtNLM"/>
    </source>
</evidence>
<evidence type="ECO:0000313" key="3">
    <source>
        <dbReference type="Proteomes" id="UP000053477"/>
    </source>
</evidence>
<gene>
    <name evidence="2" type="ORF">SCHPADRAFT_491395</name>
</gene>
<accession>A0A0H2RGL5</accession>
<sequence length="60" mass="6925">MDLVTALQNQQHPARPTDPSVVARGLDDRLWALLTKCWAFEPSERPSIFEVSEELERMWG</sequence>
<evidence type="ECO:0000313" key="2">
    <source>
        <dbReference type="EMBL" id="KLO10995.1"/>
    </source>
</evidence>
<feature type="compositionally biased region" description="Polar residues" evidence="1">
    <location>
        <begin position="1"/>
        <end position="12"/>
    </location>
</feature>